<dbReference type="EMBL" id="BMAV01002826">
    <property type="protein sequence ID" value="GFY42016.1"/>
    <property type="molecule type" value="Genomic_DNA"/>
</dbReference>
<gene>
    <name evidence="1" type="primary">AVEN_237749_1</name>
    <name evidence="1" type="ORF">TNIN_161511</name>
</gene>
<dbReference type="InterPro" id="IPR005312">
    <property type="entry name" value="DUF1759"/>
</dbReference>
<evidence type="ECO:0000313" key="2">
    <source>
        <dbReference type="Proteomes" id="UP000886998"/>
    </source>
</evidence>
<dbReference type="PANTHER" id="PTHR47331">
    <property type="entry name" value="PHD-TYPE DOMAIN-CONTAINING PROTEIN"/>
    <property type="match status" value="1"/>
</dbReference>
<evidence type="ECO:0000313" key="1">
    <source>
        <dbReference type="EMBL" id="GFY42016.1"/>
    </source>
</evidence>
<name>A0A8X7BRG8_9ARAC</name>
<keyword evidence="2" id="KW-1185">Reference proteome</keyword>
<dbReference type="PANTHER" id="PTHR47331:SF1">
    <property type="entry name" value="GAG-LIKE PROTEIN"/>
    <property type="match status" value="1"/>
</dbReference>
<organism evidence="1 2">
    <name type="scientific">Trichonephila inaurata madagascariensis</name>
    <dbReference type="NCBI Taxonomy" id="2747483"/>
    <lineage>
        <taxon>Eukaryota</taxon>
        <taxon>Metazoa</taxon>
        <taxon>Ecdysozoa</taxon>
        <taxon>Arthropoda</taxon>
        <taxon>Chelicerata</taxon>
        <taxon>Arachnida</taxon>
        <taxon>Araneae</taxon>
        <taxon>Araneomorphae</taxon>
        <taxon>Entelegynae</taxon>
        <taxon>Araneoidea</taxon>
        <taxon>Nephilidae</taxon>
        <taxon>Trichonephila</taxon>
        <taxon>Trichonephila inaurata</taxon>
    </lineage>
</organism>
<sequence>MEPDSKAARLISSFTITAENYPKAVEQLKLRFGREDLLVQIYVSDLLSLVLKNATTAKNSPDLATLYVMLETKLRALESLGRTKERFSDFLEPLVESCLPENVLRAWERRRISESTDDATKEMIRLAREGFGKDRGSGAIRKYCQRSVHKDESTAATLISSTTGAKLNCIFCDHPDLSQDCQKLSDMRYEDRKSQVIRKRCCFVCLKVGHLAKRCHSRVRCLICKRRHYPLLCPDLRKEKETNFSSKDRTTDNEQKSTETLLTTLPSEHEIYLKTIVIRLRNRDKEVCVRALMDDGSQLSYIEKN</sequence>
<dbReference type="OrthoDB" id="6416249at2759"/>
<comment type="caution">
    <text evidence="1">The sequence shown here is derived from an EMBL/GenBank/DDBJ whole genome shotgun (WGS) entry which is preliminary data.</text>
</comment>
<protein>
    <submittedName>
        <fullName evidence="1">Integrase catalytic domain-containing protein</fullName>
    </submittedName>
</protein>
<dbReference type="Proteomes" id="UP000886998">
    <property type="component" value="Unassembled WGS sequence"/>
</dbReference>
<reference evidence="1" key="1">
    <citation type="submission" date="2020-08" db="EMBL/GenBank/DDBJ databases">
        <title>Multicomponent nature underlies the extraordinary mechanical properties of spider dragline silk.</title>
        <authorList>
            <person name="Kono N."/>
            <person name="Nakamura H."/>
            <person name="Mori M."/>
            <person name="Yoshida Y."/>
            <person name="Ohtoshi R."/>
            <person name="Malay A.D."/>
            <person name="Moran D.A.P."/>
            <person name="Tomita M."/>
            <person name="Numata K."/>
            <person name="Arakawa K."/>
        </authorList>
    </citation>
    <scope>NUCLEOTIDE SEQUENCE</scope>
</reference>
<dbReference type="AlphaFoldDB" id="A0A8X7BRG8"/>
<proteinExistence type="predicted"/>
<accession>A0A8X7BRG8</accession>
<dbReference type="Pfam" id="PF03564">
    <property type="entry name" value="DUF1759"/>
    <property type="match status" value="1"/>
</dbReference>